<feature type="transmembrane region" description="Helical" evidence="1">
    <location>
        <begin position="74"/>
        <end position="92"/>
    </location>
</feature>
<evidence type="ECO:0000256" key="1">
    <source>
        <dbReference type="SAM" id="Phobius"/>
    </source>
</evidence>
<reference evidence="2 3" key="1">
    <citation type="submission" date="2015-05" db="EMBL/GenBank/DDBJ databases">
        <title>Genome sequencing and analysis of members of genus Stenotrophomonas.</title>
        <authorList>
            <person name="Patil P.P."/>
            <person name="Midha S."/>
            <person name="Patil P.B."/>
        </authorList>
    </citation>
    <scope>NUCLEOTIDE SEQUENCE [LARGE SCALE GENOMIC DNA]</scope>
    <source>
        <strain evidence="2 3">JCM 16244</strain>
    </source>
</reference>
<sequence>MPDISTKTVPELPPIAAARASSPGIAWLIVGLACSIVAASAITLIGLLIFPQFAEVFAGFGIDLPLFTRLVTRYYPAIWLAPLLVMLLYLFWPQRRHRARAAGIVGLLAFVAGIPLAFLSVYLPIFNLAATV</sequence>
<dbReference type="RefSeq" id="WP_057639636.1">
    <property type="nucleotide sequence ID" value="NZ_LDJP01000011.1"/>
</dbReference>
<protein>
    <submittedName>
        <fullName evidence="2">Uncharacterized protein</fullName>
    </submittedName>
</protein>
<keyword evidence="3" id="KW-1185">Reference proteome</keyword>
<organism evidence="2 3">
    <name type="scientific">Stenotrophomonas daejeonensis</name>
    <dbReference type="NCBI Taxonomy" id="659018"/>
    <lineage>
        <taxon>Bacteria</taxon>
        <taxon>Pseudomonadati</taxon>
        <taxon>Pseudomonadota</taxon>
        <taxon>Gammaproteobacteria</taxon>
        <taxon>Lysobacterales</taxon>
        <taxon>Lysobacteraceae</taxon>
        <taxon>Stenotrophomonas</taxon>
    </lineage>
</organism>
<accession>A0A0R0E236</accession>
<dbReference type="EMBL" id="LDJP01000011">
    <property type="protein sequence ID" value="KRG87968.1"/>
    <property type="molecule type" value="Genomic_DNA"/>
</dbReference>
<comment type="caution">
    <text evidence="2">The sequence shown here is derived from an EMBL/GenBank/DDBJ whole genome shotgun (WGS) entry which is preliminary data.</text>
</comment>
<dbReference type="PATRIC" id="fig|659018.3.peg.280"/>
<name>A0A0R0E236_9GAMM</name>
<evidence type="ECO:0000313" key="3">
    <source>
        <dbReference type="Proteomes" id="UP000050940"/>
    </source>
</evidence>
<dbReference type="OrthoDB" id="6028099at2"/>
<keyword evidence="1" id="KW-0812">Transmembrane</keyword>
<dbReference type="AlphaFoldDB" id="A0A0R0E236"/>
<feature type="transmembrane region" description="Helical" evidence="1">
    <location>
        <begin position="25"/>
        <end position="54"/>
    </location>
</feature>
<gene>
    <name evidence="2" type="ORF">ABB34_02365</name>
</gene>
<keyword evidence="1" id="KW-1133">Transmembrane helix</keyword>
<keyword evidence="1" id="KW-0472">Membrane</keyword>
<dbReference type="Proteomes" id="UP000050940">
    <property type="component" value="Unassembled WGS sequence"/>
</dbReference>
<proteinExistence type="predicted"/>
<evidence type="ECO:0000313" key="2">
    <source>
        <dbReference type="EMBL" id="KRG87968.1"/>
    </source>
</evidence>
<dbReference type="PROSITE" id="PS51257">
    <property type="entry name" value="PROKAR_LIPOPROTEIN"/>
    <property type="match status" value="1"/>
</dbReference>
<feature type="transmembrane region" description="Helical" evidence="1">
    <location>
        <begin position="104"/>
        <end position="125"/>
    </location>
</feature>